<dbReference type="EMBL" id="LARY01000002">
    <property type="protein sequence ID" value="RDX00519.1"/>
    <property type="molecule type" value="Genomic_DNA"/>
</dbReference>
<evidence type="ECO:0000313" key="1">
    <source>
        <dbReference type="EMBL" id="RDX00519.1"/>
    </source>
</evidence>
<keyword evidence="2" id="KW-1185">Reference proteome</keyword>
<dbReference type="Proteomes" id="UP000257055">
    <property type="component" value="Unassembled WGS sequence"/>
</dbReference>
<sequence>MQIVQKITVKQVLTEKSRAELLTYYSEQRKLLEKEREQLLFEQKKVEHKNRYQKEQVSDYFEQEMQVRKEKMKLVDFQMEQLGILPLGSEIREREMEALIEISVGDKWDESLFDKTIVVTDGIVTEIR</sequence>
<protein>
    <recommendedName>
        <fullName evidence="3">YlqD protein</fullName>
    </recommendedName>
</protein>
<name>A0A3D8TQA6_9LIST</name>
<proteinExistence type="predicted"/>
<reference evidence="2" key="1">
    <citation type="submission" date="2015-04" db="EMBL/GenBank/DDBJ databases">
        <authorList>
            <person name="Schardt J."/>
            <person name="Mueller-Herbst S."/>
            <person name="Scherer S."/>
            <person name="Huptas C."/>
        </authorList>
    </citation>
    <scope>NUCLEOTIDE SEQUENCE [LARGE SCALE GENOMIC DNA]</scope>
    <source>
        <strain evidence="2">Kiel-L1</strain>
    </source>
</reference>
<organism evidence="1 2">
    <name type="scientific">Listeria kieliensis</name>
    <dbReference type="NCBI Taxonomy" id="1621700"/>
    <lineage>
        <taxon>Bacteria</taxon>
        <taxon>Bacillati</taxon>
        <taxon>Bacillota</taxon>
        <taxon>Bacilli</taxon>
        <taxon>Bacillales</taxon>
        <taxon>Listeriaceae</taxon>
        <taxon>Listeria</taxon>
    </lineage>
</organism>
<evidence type="ECO:0000313" key="2">
    <source>
        <dbReference type="Proteomes" id="UP000257055"/>
    </source>
</evidence>
<dbReference type="Pfam" id="PF11068">
    <property type="entry name" value="YlqD"/>
    <property type="match status" value="1"/>
</dbReference>
<comment type="caution">
    <text evidence="1">The sequence shown here is derived from an EMBL/GenBank/DDBJ whole genome shotgun (WGS) entry which is preliminary data.</text>
</comment>
<dbReference type="Gene3D" id="6.10.140.1110">
    <property type="match status" value="1"/>
</dbReference>
<evidence type="ECO:0008006" key="3">
    <source>
        <dbReference type="Google" id="ProtNLM"/>
    </source>
</evidence>
<dbReference type="InterPro" id="IPR021297">
    <property type="entry name" value="YlqD"/>
</dbReference>
<dbReference type="RefSeq" id="WP_115752753.1">
    <property type="nucleotide sequence ID" value="NZ_LARY01000002.1"/>
</dbReference>
<gene>
    <name evidence="1" type="ORF">UR08_05820</name>
</gene>
<accession>A0A3D8TQA6</accession>
<dbReference type="AlphaFoldDB" id="A0A3D8TQA6"/>